<gene>
    <name evidence="9" type="ORF">FC39_GL000805</name>
</gene>
<dbReference type="Proteomes" id="UP000051223">
    <property type="component" value="Unassembled WGS sequence"/>
</dbReference>
<dbReference type="STRING" id="1423754.FC39_GL000805"/>
<dbReference type="eggNOG" id="COG1459">
    <property type="taxonomic scope" value="Bacteria"/>
</dbReference>
<evidence type="ECO:0000256" key="5">
    <source>
        <dbReference type="ARBA" id="ARBA00022989"/>
    </source>
</evidence>
<keyword evidence="5 7" id="KW-1133">Transmembrane helix</keyword>
<evidence type="ECO:0000313" key="10">
    <source>
        <dbReference type="Proteomes" id="UP000051223"/>
    </source>
</evidence>
<dbReference type="PANTHER" id="PTHR30012">
    <property type="entry name" value="GENERAL SECRETION PATHWAY PROTEIN"/>
    <property type="match status" value="1"/>
</dbReference>
<evidence type="ECO:0000256" key="6">
    <source>
        <dbReference type="ARBA" id="ARBA00023136"/>
    </source>
</evidence>
<evidence type="ECO:0000256" key="1">
    <source>
        <dbReference type="ARBA" id="ARBA00004651"/>
    </source>
</evidence>
<feature type="domain" description="Type II secretion system protein GspF" evidence="8">
    <location>
        <begin position="196"/>
        <end position="314"/>
    </location>
</feature>
<evidence type="ECO:0000256" key="3">
    <source>
        <dbReference type="ARBA" id="ARBA00022475"/>
    </source>
</evidence>
<comment type="subcellular location">
    <subcellularLocation>
        <location evidence="1">Cell membrane</location>
        <topology evidence="1">Multi-pass membrane protein</topology>
    </subcellularLocation>
</comment>
<evidence type="ECO:0000256" key="4">
    <source>
        <dbReference type="ARBA" id="ARBA00022692"/>
    </source>
</evidence>
<dbReference type="PANTHER" id="PTHR30012:SF0">
    <property type="entry name" value="TYPE II SECRETION SYSTEM PROTEIN F-RELATED"/>
    <property type="match status" value="1"/>
</dbReference>
<sequence>MNLEEQLEFLDYLKSSLENGFSLNSSIELMAVLWPQKQDLMRGLDLRMKSGSHFYLELLNLGFSKTTVTQIKLAMQQGSLIDCLTQLVILNRLKIEQIKKLKSELSYPFVLATMMIFLLVFMQTFVSNQFSNSDEHTGDFMIVGLIGIVLGSMYYFAKILTLLAKQDYGSMKKLSKYPVLGEIIKIYVNYLLVYDIGLLLAGGFSLQKMCEYAKAQEKGSLQQYLGQKVGKNLAEGKSLQEIIKKEEFLPDSLLVLLQTGSKRKNLSDRCLILGKSLFNELTNKIEKLVVNVQPFCFILIGLCVVGMYLKLLLPMYAMMRGI</sequence>
<evidence type="ECO:0000259" key="8">
    <source>
        <dbReference type="Pfam" id="PF00482"/>
    </source>
</evidence>
<feature type="transmembrane region" description="Helical" evidence="7">
    <location>
        <begin position="140"/>
        <end position="163"/>
    </location>
</feature>
<evidence type="ECO:0000256" key="2">
    <source>
        <dbReference type="ARBA" id="ARBA00005745"/>
    </source>
</evidence>
<comment type="caution">
    <text evidence="9">The sequence shown here is derived from an EMBL/GenBank/DDBJ whole genome shotgun (WGS) entry which is preliminary data.</text>
</comment>
<name>A0A0R1YD28_9LACO</name>
<keyword evidence="10" id="KW-1185">Reference proteome</keyword>
<dbReference type="AlphaFoldDB" id="A0A0R1YD28"/>
<feature type="domain" description="Type II secretion system protein GspF" evidence="8">
    <location>
        <begin position="9"/>
        <end position="126"/>
    </location>
</feature>
<reference evidence="9 10" key="1">
    <citation type="journal article" date="2015" name="Genome Announc.">
        <title>Expanding the biotechnology potential of lactobacilli through comparative genomics of 213 strains and associated genera.</title>
        <authorList>
            <person name="Sun Z."/>
            <person name="Harris H.M."/>
            <person name="McCann A."/>
            <person name="Guo C."/>
            <person name="Argimon S."/>
            <person name="Zhang W."/>
            <person name="Yang X."/>
            <person name="Jeffery I.B."/>
            <person name="Cooney J.C."/>
            <person name="Kagawa T.F."/>
            <person name="Liu W."/>
            <person name="Song Y."/>
            <person name="Salvetti E."/>
            <person name="Wrobel A."/>
            <person name="Rasinkangas P."/>
            <person name="Parkhill J."/>
            <person name="Rea M.C."/>
            <person name="O'Sullivan O."/>
            <person name="Ritari J."/>
            <person name="Douillard F.P."/>
            <person name="Paul Ross R."/>
            <person name="Yang R."/>
            <person name="Briner A.E."/>
            <person name="Felis G.E."/>
            <person name="de Vos W.M."/>
            <person name="Barrangou R."/>
            <person name="Klaenhammer T.R."/>
            <person name="Caufield P.W."/>
            <person name="Cui Y."/>
            <person name="Zhang H."/>
            <person name="O'Toole P.W."/>
        </authorList>
    </citation>
    <scope>NUCLEOTIDE SEQUENCE [LARGE SCALE GENOMIC DNA]</scope>
    <source>
        <strain evidence="9 10">DSM 5661</strain>
    </source>
</reference>
<dbReference type="Pfam" id="PF00482">
    <property type="entry name" value="T2SSF"/>
    <property type="match status" value="2"/>
</dbReference>
<feature type="transmembrane region" description="Helical" evidence="7">
    <location>
        <begin position="105"/>
        <end position="125"/>
    </location>
</feature>
<dbReference type="PATRIC" id="fig|1423754.3.peg.827"/>
<evidence type="ECO:0000313" key="9">
    <source>
        <dbReference type="EMBL" id="KRM40191.1"/>
    </source>
</evidence>
<dbReference type="Gene3D" id="1.20.81.30">
    <property type="entry name" value="Type II secretion system (T2SS), domain F"/>
    <property type="match status" value="2"/>
</dbReference>
<protein>
    <submittedName>
        <fullName evidence="9">Competence protein</fullName>
    </submittedName>
</protein>
<proteinExistence type="inferred from homology"/>
<dbReference type="EMBL" id="AZGI01000026">
    <property type="protein sequence ID" value="KRM40191.1"/>
    <property type="molecule type" value="Genomic_DNA"/>
</dbReference>
<keyword evidence="6 7" id="KW-0472">Membrane</keyword>
<evidence type="ECO:0000256" key="7">
    <source>
        <dbReference type="SAM" id="Phobius"/>
    </source>
</evidence>
<feature type="transmembrane region" description="Helical" evidence="7">
    <location>
        <begin position="292"/>
        <end position="313"/>
    </location>
</feature>
<dbReference type="GO" id="GO:0005886">
    <property type="term" value="C:plasma membrane"/>
    <property type="evidence" value="ECO:0007669"/>
    <property type="project" value="UniProtKB-SubCell"/>
</dbReference>
<accession>A0A0R1YD28</accession>
<keyword evidence="3" id="KW-1003">Cell membrane</keyword>
<dbReference type="InterPro" id="IPR042094">
    <property type="entry name" value="T2SS_GspF_sf"/>
</dbReference>
<dbReference type="InterPro" id="IPR018076">
    <property type="entry name" value="T2SS_GspF_dom"/>
</dbReference>
<comment type="similarity">
    <text evidence="2">Belongs to the GSP F family.</text>
</comment>
<dbReference type="InterPro" id="IPR003004">
    <property type="entry name" value="GspF/PilC"/>
</dbReference>
<keyword evidence="4 7" id="KW-0812">Transmembrane</keyword>
<organism evidence="9 10">
    <name type="scientific">Lactobacillus hamsteri DSM 5661 = JCM 6256</name>
    <dbReference type="NCBI Taxonomy" id="1423754"/>
    <lineage>
        <taxon>Bacteria</taxon>
        <taxon>Bacillati</taxon>
        <taxon>Bacillota</taxon>
        <taxon>Bacilli</taxon>
        <taxon>Lactobacillales</taxon>
        <taxon>Lactobacillaceae</taxon>
        <taxon>Lactobacillus</taxon>
    </lineage>
</organism>
<feature type="transmembrane region" description="Helical" evidence="7">
    <location>
        <begin position="184"/>
        <end position="204"/>
    </location>
</feature>